<dbReference type="EMBL" id="JAVDWW010000012">
    <property type="protein sequence ID" value="MDR7172417.1"/>
    <property type="molecule type" value="Genomic_DNA"/>
</dbReference>
<keyword evidence="5" id="KW-1015">Disulfide bond</keyword>
<evidence type="ECO:0000256" key="6">
    <source>
        <dbReference type="SAM" id="SignalP"/>
    </source>
</evidence>
<evidence type="ECO:0000313" key="8">
    <source>
        <dbReference type="Proteomes" id="UP001251217"/>
    </source>
</evidence>
<organism evidence="7 8">
    <name type="scientific">Nocardia kruczakiae</name>
    <dbReference type="NCBI Taxonomy" id="261477"/>
    <lineage>
        <taxon>Bacteria</taxon>
        <taxon>Bacillati</taxon>
        <taxon>Actinomycetota</taxon>
        <taxon>Actinomycetes</taxon>
        <taxon>Mycobacteriales</taxon>
        <taxon>Nocardiaceae</taxon>
        <taxon>Nocardia</taxon>
    </lineage>
</organism>
<evidence type="ECO:0000256" key="3">
    <source>
        <dbReference type="ARBA" id="ARBA00023022"/>
    </source>
</evidence>
<dbReference type="InterPro" id="IPR027273">
    <property type="entry name" value="Neocarzinostatin-like"/>
</dbReference>
<proteinExistence type="inferred from homology"/>
<keyword evidence="8" id="KW-1185">Reference proteome</keyword>
<accession>A0ABU1XPC5</accession>
<keyword evidence="2" id="KW-0929">Antimicrobial</keyword>
<reference evidence="7 8" key="1">
    <citation type="submission" date="2023-07" db="EMBL/GenBank/DDBJ databases">
        <title>Sorghum-associated microbial communities from plants grown in Nebraska, USA.</title>
        <authorList>
            <person name="Schachtman D."/>
        </authorList>
    </citation>
    <scope>NUCLEOTIDE SEQUENCE [LARGE SCALE GENOMIC DNA]</scope>
    <source>
        <strain evidence="7 8">4272</strain>
    </source>
</reference>
<evidence type="ECO:0000313" key="7">
    <source>
        <dbReference type="EMBL" id="MDR7172417.1"/>
    </source>
</evidence>
<evidence type="ECO:0008006" key="9">
    <source>
        <dbReference type="Google" id="ProtNLM"/>
    </source>
</evidence>
<dbReference type="Pfam" id="PF00960">
    <property type="entry name" value="Neocarzinostat"/>
    <property type="match status" value="1"/>
</dbReference>
<sequence length="135" mass="12874">MFRTRNLVSAVFAGLTAVAMFGGAPAQAATVAVSQSGGVAVGQSVSVSVSGLAPDLASVAVGQCTTNISGPADCNLAGSLLGTADAQGNWDAGSITLVGSVGGVDCTAQAGACTIAVTSLTDPTNILASIPLSFG</sequence>
<evidence type="ECO:0000256" key="1">
    <source>
        <dbReference type="ARBA" id="ARBA00010648"/>
    </source>
</evidence>
<gene>
    <name evidence="7" type="ORF">J2W56_006178</name>
</gene>
<comment type="caution">
    <text evidence="7">The sequence shown here is derived from an EMBL/GenBank/DDBJ whole genome shotgun (WGS) entry which is preliminary data.</text>
</comment>
<dbReference type="RefSeq" id="WP_310407355.1">
    <property type="nucleotide sequence ID" value="NZ_JAVDWW010000012.1"/>
</dbReference>
<evidence type="ECO:0000256" key="5">
    <source>
        <dbReference type="ARBA" id="ARBA00023157"/>
    </source>
</evidence>
<keyword evidence="6" id="KW-0732">Signal</keyword>
<feature type="signal peptide" evidence="6">
    <location>
        <begin position="1"/>
        <end position="28"/>
    </location>
</feature>
<evidence type="ECO:0000256" key="4">
    <source>
        <dbReference type="ARBA" id="ARBA00023125"/>
    </source>
</evidence>
<comment type="similarity">
    <text evidence="1">Belongs to the neocarzinostatin family.</text>
</comment>
<evidence type="ECO:0000256" key="2">
    <source>
        <dbReference type="ARBA" id="ARBA00022529"/>
    </source>
</evidence>
<dbReference type="Gene3D" id="2.60.40.230">
    <property type="entry name" value="Neocarzinostatin-like"/>
    <property type="match status" value="1"/>
</dbReference>
<feature type="chain" id="PRO_5046707142" description="Neocarzinostatin family protein" evidence="6">
    <location>
        <begin position="29"/>
        <end position="135"/>
    </location>
</feature>
<keyword evidence="3" id="KW-0044">Antibiotic</keyword>
<protein>
    <recommendedName>
        <fullName evidence="9">Neocarzinostatin family protein</fullName>
    </recommendedName>
</protein>
<dbReference type="SUPFAM" id="SSF49319">
    <property type="entry name" value="Actinoxanthin-like"/>
    <property type="match status" value="1"/>
</dbReference>
<keyword evidence="4" id="KW-0238">DNA-binding</keyword>
<name>A0ABU1XPC5_9NOCA</name>
<dbReference type="InterPro" id="IPR002186">
    <property type="entry name" value="Neocarzinostatin_fam"/>
</dbReference>
<dbReference type="Proteomes" id="UP001251217">
    <property type="component" value="Unassembled WGS sequence"/>
</dbReference>